<evidence type="ECO:0000256" key="1">
    <source>
        <dbReference type="SAM" id="MobiDB-lite"/>
    </source>
</evidence>
<accession>A0A317R9M2</accession>
<sequence>MPVFWFRLARRLPSQGSAFDAPRHGAGVQPPTSPLDQALELDARTAWPTHRIRSFLSMSGGSGQATAQRDGLR</sequence>
<dbReference type="OrthoDB" id="8912493at2"/>
<keyword evidence="3" id="KW-1185">Reference proteome</keyword>
<evidence type="ECO:0000313" key="2">
    <source>
        <dbReference type="EMBL" id="PWW45659.1"/>
    </source>
</evidence>
<name>A0A317R9M2_9BURK</name>
<dbReference type="Proteomes" id="UP000246483">
    <property type="component" value="Unassembled WGS sequence"/>
</dbReference>
<dbReference type="AlphaFoldDB" id="A0A317R9M2"/>
<dbReference type="EMBL" id="QGUB01000006">
    <property type="protein sequence ID" value="PWW45659.1"/>
    <property type="molecule type" value="Genomic_DNA"/>
</dbReference>
<reference evidence="2 3" key="1">
    <citation type="submission" date="2018-05" db="EMBL/GenBank/DDBJ databases">
        <title>Genomic Encyclopedia of Type Strains, Phase IV (KMG-IV): sequencing the most valuable type-strain genomes for metagenomic binning, comparative biology and taxonomic classification.</title>
        <authorList>
            <person name="Goeker M."/>
        </authorList>
    </citation>
    <scope>NUCLEOTIDE SEQUENCE [LARGE SCALE GENOMIC DNA]</scope>
    <source>
        <strain evidence="2 3">DSM 26006</strain>
    </source>
</reference>
<gene>
    <name evidence="2" type="ORF">DFR36_106149</name>
</gene>
<dbReference type="RefSeq" id="WP_019374488.1">
    <property type="nucleotide sequence ID" value="NZ_ALEE01000547.1"/>
</dbReference>
<comment type="caution">
    <text evidence="2">The sequence shown here is derived from an EMBL/GenBank/DDBJ whole genome shotgun (WGS) entry which is preliminary data.</text>
</comment>
<proteinExistence type="predicted"/>
<evidence type="ECO:0000313" key="3">
    <source>
        <dbReference type="Proteomes" id="UP000246483"/>
    </source>
</evidence>
<protein>
    <submittedName>
        <fullName evidence="2">Uncharacterized protein</fullName>
    </submittedName>
</protein>
<organism evidence="2 3">
    <name type="scientific">Melaminivora alkalimesophila</name>
    <dbReference type="NCBI Taxonomy" id="1165852"/>
    <lineage>
        <taxon>Bacteria</taxon>
        <taxon>Pseudomonadati</taxon>
        <taxon>Pseudomonadota</taxon>
        <taxon>Betaproteobacteria</taxon>
        <taxon>Burkholderiales</taxon>
        <taxon>Comamonadaceae</taxon>
        <taxon>Melaminivora</taxon>
    </lineage>
</organism>
<feature type="region of interest" description="Disordered" evidence="1">
    <location>
        <begin position="16"/>
        <end position="35"/>
    </location>
</feature>